<accession>A0A3B3TGZ8</accession>
<feature type="domain" description="PH" evidence="1">
    <location>
        <begin position="5"/>
        <end position="82"/>
    </location>
</feature>
<dbReference type="Proteomes" id="UP000261500">
    <property type="component" value="Unplaced"/>
</dbReference>
<reference evidence="2" key="1">
    <citation type="submission" date="2025-08" db="UniProtKB">
        <authorList>
            <consortium name="Ensembl"/>
        </authorList>
    </citation>
    <scope>IDENTIFICATION</scope>
</reference>
<dbReference type="InterPro" id="IPR011993">
    <property type="entry name" value="PH-like_dom_sf"/>
</dbReference>
<dbReference type="Ensembl" id="ENSPLAT00000016312.1">
    <property type="protein sequence ID" value="ENSPLAP00000000510.1"/>
    <property type="gene ID" value="ENSPLAG00000001342.1"/>
</dbReference>
<dbReference type="STRING" id="48699.ENSPLAP00000000510"/>
<dbReference type="SUPFAM" id="SSF50729">
    <property type="entry name" value="PH domain-like"/>
    <property type="match status" value="1"/>
</dbReference>
<organism evidence="2 3">
    <name type="scientific">Poecilia latipinna</name>
    <name type="common">sailfin molly</name>
    <dbReference type="NCBI Taxonomy" id="48699"/>
    <lineage>
        <taxon>Eukaryota</taxon>
        <taxon>Metazoa</taxon>
        <taxon>Chordata</taxon>
        <taxon>Craniata</taxon>
        <taxon>Vertebrata</taxon>
        <taxon>Euteleostomi</taxon>
        <taxon>Actinopterygii</taxon>
        <taxon>Neopterygii</taxon>
        <taxon>Teleostei</taxon>
        <taxon>Neoteleostei</taxon>
        <taxon>Acanthomorphata</taxon>
        <taxon>Ovalentaria</taxon>
        <taxon>Atherinomorphae</taxon>
        <taxon>Cyprinodontiformes</taxon>
        <taxon>Poeciliidae</taxon>
        <taxon>Poeciliinae</taxon>
        <taxon>Poecilia</taxon>
    </lineage>
</organism>
<evidence type="ECO:0000313" key="2">
    <source>
        <dbReference type="Ensembl" id="ENSPLAP00000000510.1"/>
    </source>
</evidence>
<keyword evidence="3" id="KW-1185">Reference proteome</keyword>
<dbReference type="Gene3D" id="2.30.29.30">
    <property type="entry name" value="Pleckstrin-homology domain (PH domain)/Phosphotyrosine-binding domain (PTB)"/>
    <property type="match status" value="1"/>
</dbReference>
<reference evidence="2" key="2">
    <citation type="submission" date="2025-09" db="UniProtKB">
        <authorList>
            <consortium name="Ensembl"/>
        </authorList>
    </citation>
    <scope>IDENTIFICATION</scope>
</reference>
<proteinExistence type="predicted"/>
<dbReference type="Pfam" id="PF00169">
    <property type="entry name" value="PH"/>
    <property type="match status" value="1"/>
</dbReference>
<dbReference type="AlphaFoldDB" id="A0A3B3TGZ8"/>
<evidence type="ECO:0000259" key="1">
    <source>
        <dbReference type="PROSITE" id="PS50003"/>
    </source>
</evidence>
<dbReference type="PROSITE" id="PS50003">
    <property type="entry name" value="PH_DOMAIN"/>
    <property type="match status" value="1"/>
</dbReference>
<dbReference type="GeneTree" id="ENSGT00940000172107"/>
<name>A0A3B3TGZ8_9TELE</name>
<dbReference type="InterPro" id="IPR001849">
    <property type="entry name" value="PH_domain"/>
</dbReference>
<sequence length="82" mass="9472">MQDGQRKLCGFLQKQAGPLRAWKRRWFSYEQNQNQLFYFRSPQDVAPLGQIRLSGATFTCPSDLLPAHCASKLGLHHPEDRK</sequence>
<protein>
    <recommendedName>
        <fullName evidence="1">PH domain-containing protein</fullName>
    </recommendedName>
</protein>
<evidence type="ECO:0000313" key="3">
    <source>
        <dbReference type="Proteomes" id="UP000261500"/>
    </source>
</evidence>